<organism evidence="3 4">
    <name type="scientific">Cladophialophora chaetospira</name>
    <dbReference type="NCBI Taxonomy" id="386627"/>
    <lineage>
        <taxon>Eukaryota</taxon>
        <taxon>Fungi</taxon>
        <taxon>Dikarya</taxon>
        <taxon>Ascomycota</taxon>
        <taxon>Pezizomycotina</taxon>
        <taxon>Eurotiomycetes</taxon>
        <taxon>Chaetothyriomycetidae</taxon>
        <taxon>Chaetothyriales</taxon>
        <taxon>Herpotrichiellaceae</taxon>
        <taxon>Cladophialophora</taxon>
    </lineage>
</organism>
<feature type="compositionally biased region" description="Basic and acidic residues" evidence="1">
    <location>
        <begin position="692"/>
        <end position="702"/>
    </location>
</feature>
<name>A0AA38XEI0_9EURO</name>
<dbReference type="PANTHER" id="PTHR46307">
    <property type="entry name" value="G9A, ISOFORM B"/>
    <property type="match status" value="1"/>
</dbReference>
<dbReference type="Gene3D" id="2.170.270.10">
    <property type="entry name" value="SET domain"/>
    <property type="match status" value="1"/>
</dbReference>
<reference evidence="3" key="1">
    <citation type="submission" date="2022-10" db="EMBL/GenBank/DDBJ databases">
        <title>Culturing micro-colonial fungi from biological soil crusts in the Mojave desert and describing Neophaeococcomyces mojavensis, and introducing the new genera and species Taxawa tesnikishii.</title>
        <authorList>
            <person name="Kurbessoian T."/>
            <person name="Stajich J.E."/>
        </authorList>
    </citation>
    <scope>NUCLEOTIDE SEQUENCE</scope>
    <source>
        <strain evidence="3">TK_41</strain>
    </source>
</reference>
<evidence type="ECO:0000256" key="1">
    <source>
        <dbReference type="SAM" id="MobiDB-lite"/>
    </source>
</evidence>
<dbReference type="GO" id="GO:0000785">
    <property type="term" value="C:chromatin"/>
    <property type="evidence" value="ECO:0007669"/>
    <property type="project" value="TreeGrafter"/>
</dbReference>
<dbReference type="GO" id="GO:0000122">
    <property type="term" value="P:negative regulation of transcription by RNA polymerase II"/>
    <property type="evidence" value="ECO:0007669"/>
    <property type="project" value="TreeGrafter"/>
</dbReference>
<feature type="compositionally biased region" description="Polar residues" evidence="1">
    <location>
        <begin position="13"/>
        <end position="25"/>
    </location>
</feature>
<sequence length="759" mass="85114">MGSFASAPAWNAKSAQSAQPAQNNDGLGRGKRTKKQTAKAQENTNTLPTPAPPNTQSQGPAVAAPTLPSAPAQAQAQQTQAQIQPQHQARAQNTQARSQTPAPTLRRSARANRNNTPWQPNKSGGGTSPTPYDPSQDSAETPLKQKVPQKIIHGLMIKIYEEIHRAARKAPPMHGTTPEGNALSWEDNYYYAREFLFQVRMRRFLDLLANGSRALVENQLRAHESNAFTAGIGLVVYQAQQALDFPERDRLRDFCADPKLLLLTFCAHSPSFREAIKRTDVDSSADGLPYWDDIFALIKACALSVELFARSYEYDWENHLRAFERHFETVLEVVYEDQQMKTAGGVLDGVHPWNFGIAEGDLDQIHEIPDDWESHIHHHWALPKADKQPAIRPAIEYTVTGDMWRAPFVNDFNAIVDRRKPDNRKRARAKPVVRLPVDSKQTLKQLDIIESVILDSGNHQWPNGYTSNNVIGRYDFCGAPETPCEACGAVAPGGVNGTVVVGANGLGQDAYPCQCTLGDLMKLRNKNDFTDPDNLLVELYTTNDKGRGVRSLQHIPKDTYIGNYIGEIYPERDPNTKQHVVRYGEPQGNCYHFSVPMGPTPPYAVRNRPYFTIDSAHLGNWTRFMNHSCNNNTYFDIVNLGQRWTVICKTSKDINFRQQLTTDYGENYFYHLKMNCRCGSRQCHYRNVTKELEKEERKRQREEGEDEQPAKRARSGTKIAGAPPALPAKNSRGSIRTGKSTGTGKAAKKGVRRSERLNK</sequence>
<dbReference type="InterPro" id="IPR001214">
    <property type="entry name" value="SET_dom"/>
</dbReference>
<dbReference type="InterPro" id="IPR046341">
    <property type="entry name" value="SET_dom_sf"/>
</dbReference>
<proteinExistence type="predicted"/>
<dbReference type="SUPFAM" id="SSF82199">
    <property type="entry name" value="SET domain"/>
    <property type="match status" value="1"/>
</dbReference>
<feature type="domain" description="SET" evidence="2">
    <location>
        <begin position="535"/>
        <end position="665"/>
    </location>
</feature>
<dbReference type="GO" id="GO:0046974">
    <property type="term" value="F:histone H3K9 methyltransferase activity"/>
    <property type="evidence" value="ECO:0007669"/>
    <property type="project" value="TreeGrafter"/>
</dbReference>
<feature type="region of interest" description="Disordered" evidence="1">
    <location>
        <begin position="1"/>
        <end position="147"/>
    </location>
</feature>
<protein>
    <recommendedName>
        <fullName evidence="2">SET domain-containing protein</fullName>
    </recommendedName>
</protein>
<evidence type="ECO:0000313" key="4">
    <source>
        <dbReference type="Proteomes" id="UP001172673"/>
    </source>
</evidence>
<keyword evidence="4" id="KW-1185">Reference proteome</keyword>
<feature type="region of interest" description="Disordered" evidence="1">
    <location>
        <begin position="692"/>
        <end position="759"/>
    </location>
</feature>
<dbReference type="PROSITE" id="PS50280">
    <property type="entry name" value="SET"/>
    <property type="match status" value="1"/>
</dbReference>
<evidence type="ECO:0000259" key="2">
    <source>
        <dbReference type="PROSITE" id="PS50280"/>
    </source>
</evidence>
<dbReference type="Pfam" id="PF00856">
    <property type="entry name" value="SET"/>
    <property type="match status" value="1"/>
</dbReference>
<dbReference type="Proteomes" id="UP001172673">
    <property type="component" value="Unassembled WGS sequence"/>
</dbReference>
<dbReference type="GO" id="GO:0005634">
    <property type="term" value="C:nucleus"/>
    <property type="evidence" value="ECO:0007669"/>
    <property type="project" value="TreeGrafter"/>
</dbReference>
<dbReference type="InterPro" id="IPR043550">
    <property type="entry name" value="EHMT1/EHMT2"/>
</dbReference>
<gene>
    <name evidence="3" type="ORF">H2200_003603</name>
</gene>
<dbReference type="EMBL" id="JAPDRK010000005">
    <property type="protein sequence ID" value="KAJ9612008.1"/>
    <property type="molecule type" value="Genomic_DNA"/>
</dbReference>
<accession>A0AA38XEI0</accession>
<feature type="compositionally biased region" description="Polar residues" evidence="1">
    <location>
        <begin position="111"/>
        <end position="139"/>
    </location>
</feature>
<dbReference type="AlphaFoldDB" id="A0AA38XEI0"/>
<dbReference type="SMART" id="SM00317">
    <property type="entry name" value="SET"/>
    <property type="match status" value="1"/>
</dbReference>
<feature type="compositionally biased region" description="Low complexity" evidence="1">
    <location>
        <begin position="63"/>
        <end position="92"/>
    </location>
</feature>
<evidence type="ECO:0000313" key="3">
    <source>
        <dbReference type="EMBL" id="KAJ9612008.1"/>
    </source>
</evidence>
<comment type="caution">
    <text evidence="3">The sequence shown here is derived from an EMBL/GenBank/DDBJ whole genome shotgun (WGS) entry which is preliminary data.</text>
</comment>
<feature type="compositionally biased region" description="Polar residues" evidence="1">
    <location>
        <begin position="93"/>
        <end position="102"/>
    </location>
</feature>
<dbReference type="PANTHER" id="PTHR46307:SF4">
    <property type="entry name" value="G9A, ISOFORM B"/>
    <property type="match status" value="1"/>
</dbReference>